<evidence type="ECO:0000256" key="1">
    <source>
        <dbReference type="SAM" id="Phobius"/>
    </source>
</evidence>
<name>A0A914WYG5_9BILA</name>
<dbReference type="WBParaSite" id="PSAMB.scaffold52size92702.g1135.t1">
    <property type="protein sequence ID" value="PSAMB.scaffold52size92702.g1135.t1"/>
    <property type="gene ID" value="PSAMB.scaffold52size92702.g1135"/>
</dbReference>
<keyword evidence="1" id="KW-1133">Transmembrane helix</keyword>
<evidence type="ECO:0000313" key="2">
    <source>
        <dbReference type="Proteomes" id="UP000887566"/>
    </source>
</evidence>
<evidence type="ECO:0000313" key="3">
    <source>
        <dbReference type="WBParaSite" id="PSAMB.scaffold52size92702.g1135.t1"/>
    </source>
</evidence>
<accession>A0A914WYG5</accession>
<sequence length="164" mass="18968">MVLLRGVKQLSIAQSRAMAAAAGGHSTLTANAQKNVTTNNGRETIEWNGHQYPVTWRGEIEEGFSVKLINQWIKEGKWDSRKNQPAYFLKNNAEKWKIMQMYSMMQGDKLQQNKGLYAKFYMFTLSFITFWCIVLALRNIYVVAVPDDVRLKYKYRNTAAAEHH</sequence>
<proteinExistence type="predicted"/>
<dbReference type="Proteomes" id="UP000887566">
    <property type="component" value="Unplaced"/>
</dbReference>
<organism evidence="2 3">
    <name type="scientific">Plectus sambesii</name>
    <dbReference type="NCBI Taxonomy" id="2011161"/>
    <lineage>
        <taxon>Eukaryota</taxon>
        <taxon>Metazoa</taxon>
        <taxon>Ecdysozoa</taxon>
        <taxon>Nematoda</taxon>
        <taxon>Chromadorea</taxon>
        <taxon>Plectida</taxon>
        <taxon>Plectina</taxon>
        <taxon>Plectoidea</taxon>
        <taxon>Plectidae</taxon>
        <taxon>Plectus</taxon>
    </lineage>
</organism>
<protein>
    <submittedName>
        <fullName evidence="3">Uncharacterized protein</fullName>
    </submittedName>
</protein>
<reference evidence="3" key="1">
    <citation type="submission" date="2022-11" db="UniProtKB">
        <authorList>
            <consortium name="WormBaseParasite"/>
        </authorList>
    </citation>
    <scope>IDENTIFICATION</scope>
</reference>
<dbReference type="AlphaFoldDB" id="A0A914WYG5"/>
<keyword evidence="2" id="KW-1185">Reference proteome</keyword>
<keyword evidence="1" id="KW-0812">Transmembrane</keyword>
<keyword evidence="1" id="KW-0472">Membrane</keyword>
<feature type="transmembrane region" description="Helical" evidence="1">
    <location>
        <begin position="120"/>
        <end position="141"/>
    </location>
</feature>